<keyword evidence="2" id="KW-0812">Transmembrane</keyword>
<proteinExistence type="predicted"/>
<dbReference type="VEuPathDB" id="PlasmoDB:PGAL8A_00423100"/>
<dbReference type="AlphaFoldDB" id="A0A1J1GW37"/>
<dbReference type="RefSeq" id="XP_028529455.1">
    <property type="nucleotide sequence ID" value="XM_028672953.1"/>
</dbReference>
<dbReference type="OrthoDB" id="374708at2759"/>
<protein>
    <submittedName>
        <fullName evidence="3">Uncharacterized protein</fullName>
    </submittedName>
</protein>
<keyword evidence="4" id="KW-1185">Reference proteome</keyword>
<sequence length="426" mass="51148">MFFFSFFLYKVIFYLNLFYFCFNENFEKIKYPQDLTKIKYYESYNKIDKKYLYKHVGKPILQDIIISVKIEENEKEDKILYLPKKKNFLKIKGDWSEYPKDKIKMICIAFIQKNQLLSNEELKCPKDIFDSPTALSECYIENNFSIINLFLYIEISQINIEKLFSLYNIPVVINSDNYSKYFTNDKKKSKEQKPNLDLHLCYKSYNESPLYLGKVIFNAYPLNIQKNMDDYDVIYTKSFLTSNWDYNLFINGDYITIYNRVVFISFPREDNKNKKCAPFWDYGILGSGALNKIKKKDKNISSYEYVEYNFSNNIPNKYYIPFIKNDDLQTNENYLICLYSDENDFEGMELKNIHFYMNTTDSVILIFLIIFVIVFLPLIFSLTYLCVLVKMNILKIKMKKLQLLNRKDEIEEKLKKELNLDQYESI</sequence>
<dbReference type="GeneID" id="39732763"/>
<gene>
    <name evidence="3" type="ORF">PGAL8A_00423100</name>
</gene>
<keyword evidence="2" id="KW-1133">Transmembrane helix</keyword>
<dbReference type="Proteomes" id="UP000220797">
    <property type="component" value="Unassembled WGS sequence"/>
</dbReference>
<accession>A0A1J1GW37</accession>
<keyword evidence="2" id="KW-0472">Membrane</keyword>
<evidence type="ECO:0000313" key="4">
    <source>
        <dbReference type="Proteomes" id="UP000220797"/>
    </source>
</evidence>
<dbReference type="EMBL" id="CVMV01000070">
    <property type="protein sequence ID" value="CRG96651.1"/>
    <property type="molecule type" value="Genomic_DNA"/>
</dbReference>
<name>A0A1J1GW37_PLAGA</name>
<evidence type="ECO:0000313" key="3">
    <source>
        <dbReference type="EMBL" id="CRG96651.1"/>
    </source>
</evidence>
<evidence type="ECO:0000256" key="1">
    <source>
        <dbReference type="SAM" id="Coils"/>
    </source>
</evidence>
<feature type="transmembrane region" description="Helical" evidence="2">
    <location>
        <begin position="363"/>
        <end position="389"/>
    </location>
</feature>
<evidence type="ECO:0000256" key="2">
    <source>
        <dbReference type="SAM" id="Phobius"/>
    </source>
</evidence>
<reference evidence="3" key="1">
    <citation type="submission" date="2015-04" db="EMBL/GenBank/DDBJ databases">
        <authorList>
            <consortium name="Pathogen Informatics"/>
        </authorList>
    </citation>
    <scope>NUCLEOTIDE SEQUENCE [LARGE SCALE GENOMIC DNA]</scope>
    <source>
        <strain evidence="3">8A</strain>
    </source>
</reference>
<comment type="caution">
    <text evidence="3">The sequence shown here is derived from an EMBL/GenBank/DDBJ whole genome shotgun (WGS) entry which is preliminary data.</text>
</comment>
<organism evidence="3 4">
    <name type="scientific">Plasmodium gallinaceum</name>
    <dbReference type="NCBI Taxonomy" id="5849"/>
    <lineage>
        <taxon>Eukaryota</taxon>
        <taxon>Sar</taxon>
        <taxon>Alveolata</taxon>
        <taxon>Apicomplexa</taxon>
        <taxon>Aconoidasida</taxon>
        <taxon>Haemosporida</taxon>
        <taxon>Plasmodiidae</taxon>
        <taxon>Plasmodium</taxon>
        <taxon>Plasmodium (Haemamoeba)</taxon>
    </lineage>
</organism>
<feature type="coiled-coil region" evidence="1">
    <location>
        <begin position="393"/>
        <end position="420"/>
    </location>
</feature>
<keyword evidence="1" id="KW-0175">Coiled coil</keyword>